<evidence type="ECO:0000313" key="5">
    <source>
        <dbReference type="Proteomes" id="UP000547209"/>
    </source>
</evidence>
<dbReference type="Gene3D" id="3.10.20.10">
    <property type="match status" value="1"/>
</dbReference>
<comment type="similarity">
    <text evidence="3">Belongs to the FdhD family.</text>
</comment>
<keyword evidence="5" id="KW-1185">Reference proteome</keyword>
<dbReference type="NCBIfam" id="TIGR00129">
    <property type="entry name" value="fdhD_narQ"/>
    <property type="match status" value="1"/>
</dbReference>
<feature type="active site" description="Cysteine persulfide intermediate" evidence="3">
    <location>
        <position position="107"/>
    </location>
</feature>
<dbReference type="PANTHER" id="PTHR30592:SF1">
    <property type="entry name" value="SULFUR CARRIER PROTEIN FDHD"/>
    <property type="match status" value="1"/>
</dbReference>
<dbReference type="SUPFAM" id="SSF53927">
    <property type="entry name" value="Cytidine deaminase-like"/>
    <property type="match status" value="1"/>
</dbReference>
<dbReference type="GO" id="GO:0006777">
    <property type="term" value="P:Mo-molybdopterin cofactor biosynthetic process"/>
    <property type="evidence" value="ECO:0007669"/>
    <property type="project" value="UniProtKB-UniRule"/>
</dbReference>
<protein>
    <recommendedName>
        <fullName evidence="3">Sulfur carrier protein FdhD</fullName>
    </recommendedName>
</protein>
<comment type="caution">
    <text evidence="4">The sequence shown here is derived from an EMBL/GenBank/DDBJ whole genome shotgun (WGS) entry which is preliminary data.</text>
</comment>
<dbReference type="GO" id="GO:0016783">
    <property type="term" value="F:sulfurtransferase activity"/>
    <property type="evidence" value="ECO:0007669"/>
    <property type="project" value="InterPro"/>
</dbReference>
<dbReference type="Proteomes" id="UP000547209">
    <property type="component" value="Unassembled WGS sequence"/>
</dbReference>
<comment type="caution">
    <text evidence="3">Lacks conserved residue(s) required for the propagation of feature annotation.</text>
</comment>
<dbReference type="GO" id="GO:0097163">
    <property type="term" value="F:sulfur carrier activity"/>
    <property type="evidence" value="ECO:0007669"/>
    <property type="project" value="UniProtKB-UniRule"/>
</dbReference>
<evidence type="ECO:0000313" key="4">
    <source>
        <dbReference type="EMBL" id="MBB6669798.1"/>
    </source>
</evidence>
<keyword evidence="1 3" id="KW-0963">Cytoplasm</keyword>
<keyword evidence="4" id="KW-0808">Transferase</keyword>
<proteinExistence type="inferred from homology"/>
<comment type="function">
    <text evidence="3">Required for formate dehydrogenase (FDH) activity. Acts as a sulfur carrier protein that transfers sulfur from IscS to the molybdenum cofactor prior to its insertion into FDH.</text>
</comment>
<evidence type="ECO:0000256" key="2">
    <source>
        <dbReference type="ARBA" id="ARBA00023150"/>
    </source>
</evidence>
<sequence length="270" mass="29449">MTDPIVTGRRLMRYANGAMTEADDLVVTEHPVTLMLNGEEFATLVCTPEYVEDMAIGFLASEGAIAAYADLKPLSYDAQTGYLYADTHRPTAFATELHSKRYVSSCCGKSRQGFYFWSDARTAKRIETRTAQLAPEDCIRLMEELQRAAETFRSTGGVHNAALCDRAGIRLMRSDIGRHNALDKLYGHALRTAGGGEPPARIVAFSGRISSEILLKVAKLGGEIVLSKSAPTALALDLAEDLGITAVGFIRGSSFNVYTHPERILRSSPR</sequence>
<gene>
    <name evidence="3 4" type="primary">fdhD</name>
    <name evidence="4" type="ORF">H7C19_03750</name>
</gene>
<evidence type="ECO:0000256" key="1">
    <source>
        <dbReference type="ARBA" id="ARBA00022490"/>
    </source>
</evidence>
<dbReference type="InterPro" id="IPR003786">
    <property type="entry name" value="FdhD"/>
</dbReference>
<organism evidence="4 5">
    <name type="scientific">Cohnella nanjingensis</name>
    <dbReference type="NCBI Taxonomy" id="1387779"/>
    <lineage>
        <taxon>Bacteria</taxon>
        <taxon>Bacillati</taxon>
        <taxon>Bacillota</taxon>
        <taxon>Bacilli</taxon>
        <taxon>Bacillales</taxon>
        <taxon>Paenibacillaceae</taxon>
        <taxon>Cohnella</taxon>
    </lineage>
</organism>
<dbReference type="Pfam" id="PF02634">
    <property type="entry name" value="FdhD-NarQ"/>
    <property type="match status" value="1"/>
</dbReference>
<dbReference type="RefSeq" id="WP_185141238.1">
    <property type="nucleotide sequence ID" value="NZ_JACJVP010000004.1"/>
</dbReference>
<dbReference type="PIRSF" id="PIRSF015626">
    <property type="entry name" value="FdhD"/>
    <property type="match status" value="1"/>
</dbReference>
<dbReference type="GO" id="GO:0005737">
    <property type="term" value="C:cytoplasm"/>
    <property type="evidence" value="ECO:0007669"/>
    <property type="project" value="UniProtKB-SubCell"/>
</dbReference>
<accession>A0A7X0RLN4</accession>
<comment type="subcellular location">
    <subcellularLocation>
        <location evidence="3">Cytoplasm</location>
    </subcellularLocation>
</comment>
<dbReference type="AlphaFoldDB" id="A0A7X0RLN4"/>
<evidence type="ECO:0000256" key="3">
    <source>
        <dbReference type="HAMAP-Rule" id="MF_00187"/>
    </source>
</evidence>
<dbReference type="Gene3D" id="3.40.140.10">
    <property type="entry name" value="Cytidine Deaminase, domain 2"/>
    <property type="match status" value="1"/>
</dbReference>
<name>A0A7X0RLN4_9BACL</name>
<keyword evidence="2 3" id="KW-0501">Molybdenum cofactor biosynthesis</keyword>
<dbReference type="HAMAP" id="MF_00187">
    <property type="entry name" value="FdhD"/>
    <property type="match status" value="1"/>
</dbReference>
<reference evidence="4 5" key="1">
    <citation type="submission" date="2020-08" db="EMBL/GenBank/DDBJ databases">
        <title>Cohnella phylogeny.</title>
        <authorList>
            <person name="Dunlap C."/>
        </authorList>
    </citation>
    <scope>NUCLEOTIDE SEQUENCE [LARGE SCALE GENOMIC DNA]</scope>
    <source>
        <strain evidence="4 5">DSM 28246</strain>
    </source>
</reference>
<dbReference type="InterPro" id="IPR016193">
    <property type="entry name" value="Cytidine_deaminase-like"/>
</dbReference>
<dbReference type="PANTHER" id="PTHR30592">
    <property type="entry name" value="FORMATE DEHYDROGENASE"/>
    <property type="match status" value="1"/>
</dbReference>
<dbReference type="EMBL" id="JACJVP010000004">
    <property type="protein sequence ID" value="MBB6669798.1"/>
    <property type="molecule type" value="Genomic_DNA"/>
</dbReference>